<evidence type="ECO:0000259" key="21">
    <source>
        <dbReference type="Pfam" id="PF00520"/>
    </source>
</evidence>
<comment type="similarity">
    <text evidence="4">Belongs to the peptidase A22A family.</text>
</comment>
<evidence type="ECO:0000256" key="7">
    <source>
        <dbReference type="ARBA" id="ARBA00022538"/>
    </source>
</evidence>
<feature type="transmembrane region" description="Helical" evidence="20">
    <location>
        <begin position="197"/>
        <end position="216"/>
    </location>
</feature>
<dbReference type="InterPro" id="IPR028325">
    <property type="entry name" value="VG_K_chnl"/>
</dbReference>
<evidence type="ECO:0000256" key="19">
    <source>
        <dbReference type="SAM" id="MobiDB-lite"/>
    </source>
</evidence>
<feature type="compositionally biased region" description="Polar residues" evidence="19">
    <location>
        <begin position="1048"/>
        <end position="1059"/>
    </location>
</feature>
<feature type="transmembrane region" description="Helical" evidence="20">
    <location>
        <begin position="139"/>
        <end position="160"/>
    </location>
</feature>
<feature type="transmembrane region" description="Helical" evidence="20">
    <location>
        <begin position="236"/>
        <end position="255"/>
    </location>
</feature>
<dbReference type="Pfam" id="PF00520">
    <property type="entry name" value="Ion_trans"/>
    <property type="match status" value="1"/>
</dbReference>
<evidence type="ECO:0000256" key="10">
    <source>
        <dbReference type="ARBA" id="ARBA00022826"/>
    </source>
</evidence>
<keyword evidence="13" id="KW-0914">Notch signaling pathway</keyword>
<dbReference type="GO" id="GO:0016485">
    <property type="term" value="P:protein processing"/>
    <property type="evidence" value="ECO:0007669"/>
    <property type="project" value="InterPro"/>
</dbReference>
<keyword evidence="8 20" id="KW-0812">Transmembrane</keyword>
<keyword evidence="14 20" id="KW-1133">Transmembrane helix</keyword>
<evidence type="ECO:0000256" key="20">
    <source>
        <dbReference type="SAM" id="Phobius"/>
    </source>
</evidence>
<comment type="subcellular location">
    <subcellularLocation>
        <location evidence="2">Cell membrane</location>
        <topology evidence="2">Multi-pass membrane protein</topology>
    </subcellularLocation>
    <subcellularLocation>
        <location evidence="1">Endoplasmic reticulum membrane</location>
        <topology evidence="1">Multi-pass membrane protein</topology>
    </subcellularLocation>
    <subcellularLocation>
        <location evidence="3">Golgi apparatus membrane</location>
        <topology evidence="3">Multi-pass membrane protein</topology>
    </subcellularLocation>
</comment>
<reference evidence="24" key="1">
    <citation type="submission" date="2024-02" db="UniProtKB">
        <authorList>
            <consortium name="WormBaseParasite"/>
        </authorList>
    </citation>
    <scope>IDENTIFICATION</scope>
</reference>
<evidence type="ECO:0000313" key="24">
    <source>
        <dbReference type="WBParaSite" id="TCONS_00003005.p1"/>
    </source>
</evidence>
<evidence type="ECO:0000256" key="13">
    <source>
        <dbReference type="ARBA" id="ARBA00022976"/>
    </source>
</evidence>
<dbReference type="SMART" id="SM00730">
    <property type="entry name" value="PSN"/>
    <property type="match status" value="1"/>
</dbReference>
<dbReference type="Gene3D" id="1.20.120.350">
    <property type="entry name" value="Voltage-gated potassium channels. Chain C"/>
    <property type="match status" value="1"/>
</dbReference>
<evidence type="ECO:0000256" key="3">
    <source>
        <dbReference type="ARBA" id="ARBA00004653"/>
    </source>
</evidence>
<feature type="transmembrane region" description="Helical" evidence="20">
    <location>
        <begin position="78"/>
        <end position="107"/>
    </location>
</feature>
<dbReference type="AlphaFoldDB" id="A0AAF5HYJ9"/>
<dbReference type="InterPro" id="IPR003968">
    <property type="entry name" value="K_chnl_volt-dep_Kv"/>
</dbReference>
<dbReference type="GO" id="GO:0000139">
    <property type="term" value="C:Golgi membrane"/>
    <property type="evidence" value="ECO:0007669"/>
    <property type="project" value="UniProtKB-SubCell"/>
</dbReference>
<dbReference type="InterPro" id="IPR003131">
    <property type="entry name" value="T1-type_BTB"/>
</dbReference>
<evidence type="ECO:0000256" key="8">
    <source>
        <dbReference type="ARBA" id="ARBA00022692"/>
    </source>
</evidence>
<keyword evidence="15" id="KW-0333">Golgi apparatus</keyword>
<feature type="transmembrane region" description="Helical" evidence="20">
    <location>
        <begin position="896"/>
        <end position="915"/>
    </location>
</feature>
<evidence type="ECO:0000256" key="4">
    <source>
        <dbReference type="ARBA" id="ARBA00008604"/>
    </source>
</evidence>
<keyword evidence="5" id="KW-0813">Transport</keyword>
<name>A0AAF5HYJ9_STRER</name>
<evidence type="ECO:0000256" key="11">
    <source>
        <dbReference type="ARBA" id="ARBA00022882"/>
    </source>
</evidence>
<dbReference type="InterPro" id="IPR003971">
    <property type="entry name" value="K_chnl_volt-dep_Kv5/Kv9"/>
</dbReference>
<feature type="transmembrane region" description="Helical" evidence="20">
    <location>
        <begin position="34"/>
        <end position="58"/>
    </location>
</feature>
<keyword evidence="18" id="KW-0407">Ion channel</keyword>
<dbReference type="InterPro" id="IPR027359">
    <property type="entry name" value="Volt_channel_dom_sf"/>
</dbReference>
<dbReference type="GO" id="GO:0008076">
    <property type="term" value="C:voltage-gated potassium channel complex"/>
    <property type="evidence" value="ECO:0007669"/>
    <property type="project" value="InterPro"/>
</dbReference>
<evidence type="ECO:0000256" key="6">
    <source>
        <dbReference type="ARBA" id="ARBA00022475"/>
    </source>
</evidence>
<dbReference type="InterPro" id="IPR011333">
    <property type="entry name" value="SKP1/BTB/POZ_sf"/>
</dbReference>
<keyword evidence="12" id="KW-0630">Potassium</keyword>
<dbReference type="PRINTS" id="PR01494">
    <property type="entry name" value="KV9CHANNEL"/>
</dbReference>
<protein>
    <submittedName>
        <fullName evidence="24">Presenilin</fullName>
    </submittedName>
</protein>
<evidence type="ECO:0000256" key="5">
    <source>
        <dbReference type="ARBA" id="ARBA00022448"/>
    </source>
</evidence>
<dbReference type="GO" id="GO:0005251">
    <property type="term" value="F:delayed rectifier potassium channel activity"/>
    <property type="evidence" value="ECO:0007669"/>
    <property type="project" value="TreeGrafter"/>
</dbReference>
<sequence>MSNEAPIPLRSPEENEPEKDEISLKYNASHVISLFIPVTICMSYVVFCIKYLPFYGSIEKFGQQLVYTPFREEGAESFWHLMLVIIGNSAVMLTYIITVTTIIILLYKKRFYKVIDGFLFFNTALFLTFFLYLHIQETFTAFGIPIDVISLILITGNLCIMGIISIHFKGPLIIQQTFLILIAAMFALILIKFMPNWTVWGILLLISFWDLFAVLYSKGPLRILVETAQERNEPIFASLIYTSGLLYVPITTVMVTEDNTSVENHNNECEIKNEGRGVRYAPERPQNSLPTMDEGNQINNPQIRLQNRNERLMLNGVYRQHHTEEEHQGVKLGLGDFVFYSILLGKAAMFDDWNLVIICYVSILVTLRMLSTTTNHYRLGQKRRFYSFDIKADSSINNAKYLPKENRNSFIKNFIFRRQSALPMIPSSHHPNKISNKKVSKDINNTKNNRNVTTTSNIFLLKAQNINGKNCQIINHHSPDDDDKNINLVDTSLKPMISEQDDNESLKYDTARNVETYSSLMSLNNRENDKNYFNNIDEENRSKNFLCSDNYLPINNYNDKTDKLFLKFNVGGCRYMLRYNTIKKRGVGRLLALIKSPPEAQIHFCDAILYDTHEYYFERTPTLFHIVYQFYLTGLIHQPNNLCPKDLCDELDYWQITAENYMAPCCCFSDHESNIDGEDIYSISSEPDSNLFKHLIFGNLRYKVWCIMENPASSVYAQLYAIFSIFFVVLSIGGLVLSSIPDLQVRVEKINFPDNFKLKPSFNQTTLNETLKYEEKYGIIRTYEMEPHQLFYQVEYICIFWFVCEYMAKILVAPRKWHVMTRILNIIDLLSILPFVVDTLLWMIGLDSDQLKDLKGAFLVVRILRVLRVIRVLKLGRYSSGLQMFGKTLQASFRQLSMMAMVVMTGVIFFATLIYFLEKDEPDSKFYSIPITAWFTLVTMSTVGYGDMTPSTVAGKLVATVAIACGVLVLALPITIIVDNFMKVAENERRFPEYKGDDENISSSQMIQNQVSLNGHPSFKRLGPRARVIEHSPTNTTSNAKNKKNETDNNIPFNQINIE</sequence>
<keyword evidence="9" id="KW-0256">Endoplasmic reticulum</keyword>
<dbReference type="InterPro" id="IPR005821">
    <property type="entry name" value="Ion_trans_dom"/>
</dbReference>
<dbReference type="InterPro" id="IPR042524">
    <property type="entry name" value="Presenilin_C"/>
</dbReference>
<evidence type="ECO:0000313" key="23">
    <source>
        <dbReference type="Proteomes" id="UP000035681"/>
    </source>
</evidence>
<dbReference type="SUPFAM" id="SSF81324">
    <property type="entry name" value="Voltage-gated potassium channels"/>
    <property type="match status" value="1"/>
</dbReference>
<dbReference type="Gene3D" id="1.10.287.70">
    <property type="match status" value="1"/>
</dbReference>
<feature type="domain" description="Potassium channel tetramerisation-type BTB" evidence="22">
    <location>
        <begin position="567"/>
        <end position="659"/>
    </location>
</feature>
<dbReference type="GO" id="GO:0005789">
    <property type="term" value="C:endoplasmic reticulum membrane"/>
    <property type="evidence" value="ECO:0007669"/>
    <property type="project" value="UniProtKB-SubCell"/>
</dbReference>
<feature type="transmembrane region" description="Helical" evidence="20">
    <location>
        <begin position="172"/>
        <end position="191"/>
    </location>
</feature>
<keyword evidence="10" id="KW-0631">Potassium channel</keyword>
<evidence type="ECO:0000256" key="15">
    <source>
        <dbReference type="ARBA" id="ARBA00023034"/>
    </source>
</evidence>
<dbReference type="Pfam" id="PF02214">
    <property type="entry name" value="BTB_2"/>
    <property type="match status" value="1"/>
</dbReference>
<dbReference type="Pfam" id="PF01080">
    <property type="entry name" value="Presenilin"/>
    <property type="match status" value="1"/>
</dbReference>
<dbReference type="Gene3D" id="3.30.710.10">
    <property type="entry name" value="Potassium Channel Kv1.1, Chain A"/>
    <property type="match status" value="1"/>
</dbReference>
<dbReference type="CDD" id="cd18317">
    <property type="entry name" value="BTB_POZ_Kv"/>
    <property type="match status" value="1"/>
</dbReference>
<dbReference type="PANTHER" id="PTHR11537:SF254">
    <property type="entry name" value="POTASSIUM VOLTAGE-GATED CHANNEL PROTEIN SHAB"/>
    <property type="match status" value="1"/>
</dbReference>
<keyword evidence="17 20" id="KW-0472">Membrane</keyword>
<feature type="transmembrane region" description="Helical" evidence="20">
    <location>
        <begin position="114"/>
        <end position="133"/>
    </location>
</feature>
<evidence type="ECO:0000256" key="17">
    <source>
        <dbReference type="ARBA" id="ARBA00023136"/>
    </source>
</evidence>
<dbReference type="WBParaSite" id="TCONS_00003005.p1">
    <property type="protein sequence ID" value="TCONS_00003005.p1"/>
    <property type="gene ID" value="XLOC_002776"/>
</dbReference>
<evidence type="ECO:0000256" key="18">
    <source>
        <dbReference type="ARBA" id="ARBA00023303"/>
    </source>
</evidence>
<evidence type="ECO:0000256" key="14">
    <source>
        <dbReference type="ARBA" id="ARBA00022989"/>
    </source>
</evidence>
<dbReference type="FunFam" id="1.20.120.350:FF:000070">
    <property type="entry name" value="K+ channel tetramerization domain protein"/>
    <property type="match status" value="1"/>
</dbReference>
<feature type="transmembrane region" description="Helical" evidence="20">
    <location>
        <begin position="957"/>
        <end position="978"/>
    </location>
</feature>
<keyword evidence="23" id="KW-1185">Reference proteome</keyword>
<evidence type="ECO:0000256" key="12">
    <source>
        <dbReference type="ARBA" id="ARBA00022958"/>
    </source>
</evidence>
<evidence type="ECO:0000256" key="1">
    <source>
        <dbReference type="ARBA" id="ARBA00004477"/>
    </source>
</evidence>
<feature type="transmembrane region" description="Helical" evidence="20">
    <location>
        <begin position="353"/>
        <end position="370"/>
    </location>
</feature>
<keyword evidence="7" id="KW-0633">Potassium transport</keyword>
<proteinExistence type="inferred from homology"/>
<keyword evidence="11" id="KW-0851">Voltage-gated channel</keyword>
<dbReference type="PANTHER" id="PTHR11537">
    <property type="entry name" value="VOLTAGE-GATED POTASSIUM CHANNEL"/>
    <property type="match status" value="1"/>
</dbReference>
<evidence type="ECO:0000256" key="9">
    <source>
        <dbReference type="ARBA" id="ARBA00022824"/>
    </source>
</evidence>
<dbReference type="GO" id="GO:0051260">
    <property type="term" value="P:protein homooligomerization"/>
    <property type="evidence" value="ECO:0007669"/>
    <property type="project" value="InterPro"/>
</dbReference>
<dbReference type="PRINTS" id="PR01491">
    <property type="entry name" value="KVCHANNEL"/>
</dbReference>
<feature type="region of interest" description="Disordered" evidence="19">
    <location>
        <begin position="1028"/>
        <end position="1059"/>
    </location>
</feature>
<keyword evidence="6" id="KW-1003">Cell membrane</keyword>
<evidence type="ECO:0000259" key="22">
    <source>
        <dbReference type="Pfam" id="PF02214"/>
    </source>
</evidence>
<dbReference type="PRINTS" id="PR00169">
    <property type="entry name" value="KCHANNEL"/>
</dbReference>
<keyword evidence="16" id="KW-0406">Ion transport</keyword>
<accession>A0AAF5HYJ9</accession>
<feature type="transmembrane region" description="Helical" evidence="20">
    <location>
        <begin position="927"/>
        <end position="945"/>
    </location>
</feature>
<dbReference type="InterPro" id="IPR006639">
    <property type="entry name" value="Preselin/SPP"/>
</dbReference>
<dbReference type="GO" id="GO:0042500">
    <property type="term" value="F:aspartic endopeptidase activity, intramembrane cleaving"/>
    <property type="evidence" value="ECO:0007669"/>
    <property type="project" value="InterPro"/>
</dbReference>
<dbReference type="Gene3D" id="1.10.472.100">
    <property type="entry name" value="Presenilin"/>
    <property type="match status" value="1"/>
</dbReference>
<dbReference type="Proteomes" id="UP000035681">
    <property type="component" value="Unplaced"/>
</dbReference>
<organism evidence="23 24">
    <name type="scientific">Strongyloides stercoralis</name>
    <name type="common">Threadworm</name>
    <dbReference type="NCBI Taxonomy" id="6248"/>
    <lineage>
        <taxon>Eukaryota</taxon>
        <taxon>Metazoa</taxon>
        <taxon>Ecdysozoa</taxon>
        <taxon>Nematoda</taxon>
        <taxon>Chromadorea</taxon>
        <taxon>Rhabditida</taxon>
        <taxon>Tylenchina</taxon>
        <taxon>Panagrolaimomorpha</taxon>
        <taxon>Strongyloidoidea</taxon>
        <taxon>Strongyloididae</taxon>
        <taxon>Strongyloides</taxon>
    </lineage>
</organism>
<feature type="domain" description="Ion transport" evidence="21">
    <location>
        <begin position="720"/>
        <end position="987"/>
    </location>
</feature>
<dbReference type="InterPro" id="IPR001108">
    <property type="entry name" value="Peptidase_A22A"/>
</dbReference>
<dbReference type="GO" id="GO:0001508">
    <property type="term" value="P:action potential"/>
    <property type="evidence" value="ECO:0007669"/>
    <property type="project" value="TreeGrafter"/>
</dbReference>
<feature type="transmembrane region" description="Helical" evidence="20">
    <location>
        <begin position="790"/>
        <end position="811"/>
    </location>
</feature>
<evidence type="ECO:0000256" key="16">
    <source>
        <dbReference type="ARBA" id="ARBA00023065"/>
    </source>
</evidence>
<feature type="transmembrane region" description="Helical" evidence="20">
    <location>
        <begin position="823"/>
        <end position="844"/>
    </location>
</feature>
<dbReference type="FunFam" id="1.10.287.70:FF:000005">
    <property type="entry name" value="potassium voltage-gated channel subfamily G member 1"/>
    <property type="match status" value="1"/>
</dbReference>
<feature type="transmembrane region" description="Helical" evidence="20">
    <location>
        <begin position="719"/>
        <end position="740"/>
    </location>
</feature>
<dbReference type="SUPFAM" id="SSF54695">
    <property type="entry name" value="POZ domain"/>
    <property type="match status" value="1"/>
</dbReference>
<evidence type="ECO:0000256" key="2">
    <source>
        <dbReference type="ARBA" id="ARBA00004651"/>
    </source>
</evidence>
<dbReference type="GO" id="GO:0007219">
    <property type="term" value="P:Notch signaling pathway"/>
    <property type="evidence" value="ECO:0007669"/>
    <property type="project" value="UniProtKB-KW"/>
</dbReference>